<dbReference type="SUPFAM" id="SSF50630">
    <property type="entry name" value="Acid proteases"/>
    <property type="match status" value="1"/>
</dbReference>
<dbReference type="SUPFAM" id="SSF53098">
    <property type="entry name" value="Ribonuclease H-like"/>
    <property type="match status" value="1"/>
</dbReference>
<feature type="domain" description="Integrase catalytic" evidence="8">
    <location>
        <begin position="246"/>
        <end position="415"/>
    </location>
</feature>
<evidence type="ECO:0000256" key="3">
    <source>
        <dbReference type="ARBA" id="ARBA00022722"/>
    </source>
</evidence>
<keyword evidence="4" id="KW-0255">Endonuclease</keyword>
<keyword evidence="6" id="KW-0695">RNA-directed DNA polymerase</keyword>
<feature type="region of interest" description="Disordered" evidence="7">
    <location>
        <begin position="517"/>
        <end position="540"/>
    </location>
</feature>
<evidence type="ECO:0000256" key="2">
    <source>
        <dbReference type="ARBA" id="ARBA00022695"/>
    </source>
</evidence>
<dbReference type="CDD" id="cd00303">
    <property type="entry name" value="retropepsin_like"/>
    <property type="match status" value="1"/>
</dbReference>
<dbReference type="Pfam" id="PF13650">
    <property type="entry name" value="Asp_protease_2"/>
    <property type="match status" value="1"/>
</dbReference>
<dbReference type="Gene3D" id="2.40.70.10">
    <property type="entry name" value="Acid Proteases"/>
    <property type="match status" value="1"/>
</dbReference>
<keyword evidence="10" id="KW-1185">Reference proteome</keyword>
<evidence type="ECO:0000256" key="4">
    <source>
        <dbReference type="ARBA" id="ARBA00022759"/>
    </source>
</evidence>
<dbReference type="InterPro" id="IPR001969">
    <property type="entry name" value="Aspartic_peptidase_AS"/>
</dbReference>
<evidence type="ECO:0000259" key="8">
    <source>
        <dbReference type="PROSITE" id="PS50994"/>
    </source>
</evidence>
<comment type="caution">
    <text evidence="9">The sequence shown here is derived from an EMBL/GenBank/DDBJ whole genome shotgun (WGS) entry which is preliminary data.</text>
</comment>
<dbReference type="InterPro" id="IPR036397">
    <property type="entry name" value="RNaseH_sf"/>
</dbReference>
<feature type="compositionally biased region" description="Polar residues" evidence="7">
    <location>
        <begin position="517"/>
        <end position="532"/>
    </location>
</feature>
<dbReference type="PROSITE" id="PS00141">
    <property type="entry name" value="ASP_PROTEASE"/>
    <property type="match status" value="1"/>
</dbReference>
<keyword evidence="1" id="KW-0808">Transferase</keyword>
<feature type="compositionally biased region" description="Basic and acidic residues" evidence="7">
    <location>
        <begin position="618"/>
        <end position="636"/>
    </location>
</feature>
<organism evidence="9 10">
    <name type="scientific">Porites lobata</name>
    <dbReference type="NCBI Taxonomy" id="104759"/>
    <lineage>
        <taxon>Eukaryota</taxon>
        <taxon>Metazoa</taxon>
        <taxon>Cnidaria</taxon>
        <taxon>Anthozoa</taxon>
        <taxon>Hexacorallia</taxon>
        <taxon>Scleractinia</taxon>
        <taxon>Fungiina</taxon>
        <taxon>Poritidae</taxon>
        <taxon>Porites</taxon>
    </lineage>
</organism>
<dbReference type="Gene3D" id="3.30.420.10">
    <property type="entry name" value="Ribonuclease H-like superfamily/Ribonuclease H"/>
    <property type="match status" value="1"/>
</dbReference>
<dbReference type="Proteomes" id="UP001159405">
    <property type="component" value="Unassembled WGS sequence"/>
</dbReference>
<proteinExistence type="predicted"/>
<keyword evidence="2" id="KW-0548">Nucleotidyltransferase</keyword>
<gene>
    <name evidence="9" type="ORF">PLOB_00023453</name>
</gene>
<evidence type="ECO:0000313" key="10">
    <source>
        <dbReference type="Proteomes" id="UP001159405"/>
    </source>
</evidence>
<protein>
    <recommendedName>
        <fullName evidence="8">Integrase catalytic domain-containing protein</fullName>
    </recommendedName>
</protein>
<dbReference type="InterPro" id="IPR021109">
    <property type="entry name" value="Peptidase_aspartic_dom_sf"/>
</dbReference>
<evidence type="ECO:0000256" key="7">
    <source>
        <dbReference type="SAM" id="MobiDB-lite"/>
    </source>
</evidence>
<sequence length="636" mass="69747">MECRYLPDRDRRPLARSRLINDDPDEFATGDCGPYDECCDHALPPEHSDVPTAPTALRVSIIQSPVLNTFYHEHPVQLTLDTGATSNMVRASAAKLYGLPVTPASQMARQADGVTPMDVVGEVHCTLTRGQQAFKLDALVVRQLDVDILAGNPFLARNDIGIRPARRQIVIGGSDVIHYGTASKHTTQPAVRRTQSFLLRNPQRTVILPGEYVQLDTPCDSDPDTLWALEPRLDCPSNTPLKAEGAWPPPQQVLSVDHAVRITNTTDSPILLRTGEQLETLSSYTVSSFIASEKLEDLRNAIIMLCSQLRSLRDGGVIVRVDPAPGFSALAKDRVLLSYGITLEVGRPKNPNKNPVAERAIEELGLEILNLSPEGGPVSQTTLSLATANMNSRIRRDGLSALELWTQRDQLTGAQLPIVDRQIILSQNFSRQQNHMPSAKSKAHGFTKASIPTVLVGDLVFIKGDKDKLKARDKYLVIGIDKDLFCQLRKFTSSQFRSKVYTIPMCDCYPVTPTVLAQTPQGPIRGQTESTASDSDDDPVPVVPSLRPPTVLASPPVDTYTVPVNHSVSPAHSQLHAQEHPPIPEVIMPSRSPPQAPLDPSFTDDAQPTPAAVIPTGKSDRSRKAPFWHNKDWDFD</sequence>
<evidence type="ECO:0000313" key="9">
    <source>
        <dbReference type="EMBL" id="CAH3115605.1"/>
    </source>
</evidence>
<dbReference type="InterPro" id="IPR001584">
    <property type="entry name" value="Integrase_cat-core"/>
</dbReference>
<evidence type="ECO:0000256" key="6">
    <source>
        <dbReference type="ARBA" id="ARBA00022918"/>
    </source>
</evidence>
<evidence type="ECO:0000256" key="1">
    <source>
        <dbReference type="ARBA" id="ARBA00022679"/>
    </source>
</evidence>
<dbReference type="InterPro" id="IPR012337">
    <property type="entry name" value="RNaseH-like_sf"/>
</dbReference>
<reference evidence="9 10" key="1">
    <citation type="submission" date="2022-05" db="EMBL/GenBank/DDBJ databases">
        <authorList>
            <consortium name="Genoscope - CEA"/>
            <person name="William W."/>
        </authorList>
    </citation>
    <scope>NUCLEOTIDE SEQUENCE [LARGE SCALE GENOMIC DNA]</scope>
</reference>
<dbReference type="EMBL" id="CALNXK010000028">
    <property type="protein sequence ID" value="CAH3115605.1"/>
    <property type="molecule type" value="Genomic_DNA"/>
</dbReference>
<evidence type="ECO:0000256" key="5">
    <source>
        <dbReference type="ARBA" id="ARBA00022801"/>
    </source>
</evidence>
<accession>A0ABN8NN13</accession>
<keyword evidence="3" id="KW-0540">Nuclease</keyword>
<dbReference type="PROSITE" id="PS50994">
    <property type="entry name" value="INTEGRASE"/>
    <property type="match status" value="1"/>
</dbReference>
<keyword evidence="5" id="KW-0378">Hydrolase</keyword>
<feature type="region of interest" description="Disordered" evidence="7">
    <location>
        <begin position="583"/>
        <end position="636"/>
    </location>
</feature>
<name>A0ABN8NN13_9CNID</name>